<name>A0A7X4H5X2_9BURK</name>
<dbReference type="Gene3D" id="3.90.550.10">
    <property type="entry name" value="Spore Coat Polysaccharide Biosynthesis Protein SpsA, Chain A"/>
    <property type="match status" value="1"/>
</dbReference>
<keyword evidence="2" id="KW-0808">Transferase</keyword>
<comment type="caution">
    <text evidence="2">The sequence shown here is derived from an EMBL/GenBank/DDBJ whole genome shotgun (WGS) entry which is preliminary data.</text>
</comment>
<dbReference type="PANTHER" id="PTHR43685:SF11">
    <property type="entry name" value="GLYCOSYLTRANSFERASE TAGX-RELATED"/>
    <property type="match status" value="1"/>
</dbReference>
<dbReference type="GO" id="GO:0016740">
    <property type="term" value="F:transferase activity"/>
    <property type="evidence" value="ECO:0007669"/>
    <property type="project" value="UniProtKB-KW"/>
</dbReference>
<protein>
    <submittedName>
        <fullName evidence="2">Glycosyltransferase</fullName>
    </submittedName>
</protein>
<feature type="domain" description="Glycosyltransferase 2-like" evidence="1">
    <location>
        <begin position="7"/>
        <end position="170"/>
    </location>
</feature>
<gene>
    <name evidence="2" type="ORF">GTP56_27555</name>
</gene>
<dbReference type="RefSeq" id="WP_161052459.1">
    <property type="nucleotide sequence ID" value="NZ_WWCR01000054.1"/>
</dbReference>
<reference evidence="2 3" key="1">
    <citation type="submission" date="2019-12" db="EMBL/GenBank/DDBJ databases">
        <title>Novel species isolated from a subtropical stream in China.</title>
        <authorList>
            <person name="Lu H."/>
        </authorList>
    </citation>
    <scope>NUCLEOTIDE SEQUENCE [LARGE SCALE GENOMIC DNA]</scope>
    <source>
        <strain evidence="2 3">FT134W</strain>
    </source>
</reference>
<evidence type="ECO:0000313" key="3">
    <source>
        <dbReference type="Proteomes" id="UP000469734"/>
    </source>
</evidence>
<dbReference type="Pfam" id="PF00535">
    <property type="entry name" value="Glycos_transf_2"/>
    <property type="match status" value="1"/>
</dbReference>
<dbReference type="Proteomes" id="UP000469734">
    <property type="component" value="Unassembled WGS sequence"/>
</dbReference>
<dbReference type="PANTHER" id="PTHR43685">
    <property type="entry name" value="GLYCOSYLTRANSFERASE"/>
    <property type="match status" value="1"/>
</dbReference>
<proteinExistence type="predicted"/>
<sequence length="291" mass="33127">MSFPLVSIVIPSYKPAHFEMCLRSAIGQTYPNTEILVSDNCPTEEIKEICKRFPGVIYQRSTAMREQNVLSAFYSGKGEFIKPLYDDDLLHPFCIERMVASFQSSPDIELVFSASQVIDISNMRVEARRAFEASGIMSGIDMHRYMVLNLRNHIGELTTVMFRRAKLWELGWHKLFVRGSHDFTKGLADIASYINFTENGSVFYVDEELSYFRHDQRLQSNSNAHSNPFFGNNFSDYIDLAVSAHETGAITTEELIGLHETLVGVNQRLGAVFPQMGEAFARYTAYRENLV</sequence>
<dbReference type="InterPro" id="IPR050834">
    <property type="entry name" value="Glycosyltransf_2"/>
</dbReference>
<dbReference type="InterPro" id="IPR029044">
    <property type="entry name" value="Nucleotide-diphossugar_trans"/>
</dbReference>
<evidence type="ECO:0000313" key="2">
    <source>
        <dbReference type="EMBL" id="MYM75926.1"/>
    </source>
</evidence>
<accession>A0A7X4H5X2</accession>
<dbReference type="InterPro" id="IPR001173">
    <property type="entry name" value="Glyco_trans_2-like"/>
</dbReference>
<dbReference type="AlphaFoldDB" id="A0A7X4H5X2"/>
<dbReference type="EMBL" id="WWCR01000054">
    <property type="protein sequence ID" value="MYM75926.1"/>
    <property type="molecule type" value="Genomic_DNA"/>
</dbReference>
<organism evidence="2 3">
    <name type="scientific">Duganella margarita</name>
    <dbReference type="NCBI Taxonomy" id="2692170"/>
    <lineage>
        <taxon>Bacteria</taxon>
        <taxon>Pseudomonadati</taxon>
        <taxon>Pseudomonadota</taxon>
        <taxon>Betaproteobacteria</taxon>
        <taxon>Burkholderiales</taxon>
        <taxon>Oxalobacteraceae</taxon>
        <taxon>Telluria group</taxon>
        <taxon>Duganella</taxon>
    </lineage>
</organism>
<dbReference type="SUPFAM" id="SSF53448">
    <property type="entry name" value="Nucleotide-diphospho-sugar transferases"/>
    <property type="match status" value="1"/>
</dbReference>
<evidence type="ECO:0000259" key="1">
    <source>
        <dbReference type="Pfam" id="PF00535"/>
    </source>
</evidence>